<feature type="region of interest" description="Disordered" evidence="2">
    <location>
        <begin position="247"/>
        <end position="278"/>
    </location>
</feature>
<evidence type="ECO:0000256" key="2">
    <source>
        <dbReference type="SAM" id="MobiDB-lite"/>
    </source>
</evidence>
<sequence>MSNSPDKANSSRRYSESDSFIVEHSPMSPNKRKVNIFSNMRRVTKKELLTMSESRIPRVVKFNNETSDKFFRYASRNELEGFYNRHLKDTNQQDINTSKLPDIPKGSRIKFTPKLKTTQSYKNNFKESKSHVDIANNKSNNIQTSTQEMVSGIPQSTIKHTPDRAINSSNQAKSIFNSSFTNLSTHNSSFQSTTSSNSRVHFQGDHSTPKSIKRRKLTSPPIFGVPKDISNLGLGFVERVLSKSQEAIQPPDLEPAESDTQAEKISSKPVIQNGPIRLSPREPFEQDISMFSPARDQSQLNLLDRTPDIFANDCDLSLDLINISAIKSPPPLDLDLFSNRGSVRSTKLSINNLSSSVKATPAKASATHEPYPRHSTPPIGDKSKNTYTSPLLKYSTIKFSNGRSAVATPNNIQALVDASKSFEDFESYNNLDIPVGGSFKDVEHHKGDAHIHEELELFDMVSVQSSDHHDEEPAIDQLVNLVHNTKPSDPENIKQDLDKAQAQLASASQKMNQLESANKNLQSSLDDKDKKIHQLEAKLQLLKSESETSKKQFQRTRSNEVAEKYLRESQLEIAQENRDRMRAQLQESQNKVAELVQENRSQDEYIKKSQQVVEELQGIVKNLQNSLSVSEKRFDLLKEHAEKKLKEASSYIQKRHETYLKNIEYYKELREQDKESIEALQVKLDESTKDNSELMEVSERILSFMEEGGPKQK</sequence>
<reference evidence="3 4" key="1">
    <citation type="journal article" date="2015" name="Genome Biol. Evol.">
        <title>Phylogenomic analyses indicate that early fungi evolved digesting cell walls of algal ancestors of land plants.</title>
        <authorList>
            <person name="Chang Y."/>
            <person name="Wang S."/>
            <person name="Sekimoto S."/>
            <person name="Aerts A.L."/>
            <person name="Choi C."/>
            <person name="Clum A."/>
            <person name="LaButti K.M."/>
            <person name="Lindquist E.A."/>
            <person name="Yee Ngan C."/>
            <person name="Ohm R.A."/>
            <person name="Salamov A.A."/>
            <person name="Grigoriev I.V."/>
            <person name="Spatafora J.W."/>
            <person name="Berbee M.L."/>
        </authorList>
    </citation>
    <scope>NUCLEOTIDE SEQUENCE [LARGE SCALE GENOMIC DNA]</scope>
    <source>
        <strain evidence="3 4">NRRL 28638</strain>
    </source>
</reference>
<feature type="compositionally biased region" description="Low complexity" evidence="2">
    <location>
        <begin position="185"/>
        <end position="198"/>
    </location>
</feature>
<dbReference type="AlphaFoldDB" id="A0A137P8V9"/>
<evidence type="ECO:0000256" key="1">
    <source>
        <dbReference type="SAM" id="Coils"/>
    </source>
</evidence>
<feature type="coiled-coil region" evidence="1">
    <location>
        <begin position="497"/>
        <end position="633"/>
    </location>
</feature>
<protein>
    <recommendedName>
        <fullName evidence="5">Transforming acidic coiled-coil-containing protein C-terminal domain-containing protein</fullName>
    </recommendedName>
</protein>
<feature type="region of interest" description="Disordered" evidence="2">
    <location>
        <begin position="185"/>
        <end position="219"/>
    </location>
</feature>
<keyword evidence="4" id="KW-1185">Reference proteome</keyword>
<dbReference type="EMBL" id="KQ964475">
    <property type="protein sequence ID" value="KXN71433.1"/>
    <property type="molecule type" value="Genomic_DNA"/>
</dbReference>
<feature type="region of interest" description="Disordered" evidence="2">
    <location>
        <begin position="358"/>
        <end position="387"/>
    </location>
</feature>
<organism evidence="3 4">
    <name type="scientific">Conidiobolus coronatus (strain ATCC 28846 / CBS 209.66 / NRRL 28638)</name>
    <name type="common">Delacroixia coronata</name>
    <dbReference type="NCBI Taxonomy" id="796925"/>
    <lineage>
        <taxon>Eukaryota</taxon>
        <taxon>Fungi</taxon>
        <taxon>Fungi incertae sedis</taxon>
        <taxon>Zoopagomycota</taxon>
        <taxon>Entomophthoromycotina</taxon>
        <taxon>Entomophthoromycetes</taxon>
        <taxon>Entomophthorales</taxon>
        <taxon>Ancylistaceae</taxon>
        <taxon>Conidiobolus</taxon>
    </lineage>
</organism>
<dbReference type="Proteomes" id="UP000070444">
    <property type="component" value="Unassembled WGS sequence"/>
</dbReference>
<evidence type="ECO:0000313" key="3">
    <source>
        <dbReference type="EMBL" id="KXN71433.1"/>
    </source>
</evidence>
<proteinExistence type="predicted"/>
<name>A0A137P8V9_CONC2</name>
<keyword evidence="1" id="KW-0175">Coiled coil</keyword>
<feature type="region of interest" description="Disordered" evidence="2">
    <location>
        <begin position="1"/>
        <end position="27"/>
    </location>
</feature>
<evidence type="ECO:0008006" key="5">
    <source>
        <dbReference type="Google" id="ProtNLM"/>
    </source>
</evidence>
<feature type="coiled-coil region" evidence="1">
    <location>
        <begin position="670"/>
        <end position="697"/>
    </location>
</feature>
<evidence type="ECO:0000313" key="4">
    <source>
        <dbReference type="Proteomes" id="UP000070444"/>
    </source>
</evidence>
<gene>
    <name evidence="3" type="ORF">CONCODRAFT_84684</name>
</gene>
<feature type="compositionally biased region" description="Polar residues" evidence="2">
    <location>
        <begin position="1"/>
        <end position="12"/>
    </location>
</feature>
<accession>A0A137P8V9</accession>